<keyword evidence="1" id="KW-0472">Membrane</keyword>
<gene>
    <name evidence="2" type="ORF">DKY63_31645</name>
</gene>
<keyword evidence="1" id="KW-0812">Transmembrane</keyword>
<evidence type="ECO:0000256" key="1">
    <source>
        <dbReference type="SAM" id="Phobius"/>
    </source>
</evidence>
<proteinExistence type="predicted"/>
<organism evidence="2 3">
    <name type="scientific">Pseudomonas putida</name>
    <name type="common">Arthrobacter siderocapsulatus</name>
    <dbReference type="NCBI Taxonomy" id="303"/>
    <lineage>
        <taxon>Bacteria</taxon>
        <taxon>Pseudomonadati</taxon>
        <taxon>Pseudomonadota</taxon>
        <taxon>Gammaproteobacteria</taxon>
        <taxon>Pseudomonadales</taxon>
        <taxon>Pseudomonadaceae</taxon>
        <taxon>Pseudomonas</taxon>
    </lineage>
</organism>
<reference evidence="2 3" key="1">
    <citation type="submission" date="2018-05" db="EMBL/GenBank/DDBJ databases">
        <title>Whole genome sequence of Pseudomonas putida JBC17.</title>
        <authorList>
            <person name="Lee Y.H."/>
            <person name="David K."/>
        </authorList>
    </citation>
    <scope>NUCLEOTIDE SEQUENCE [LARGE SCALE GENOMIC DNA]</scope>
    <source>
        <strain evidence="2 3">JBC17</strain>
    </source>
</reference>
<dbReference type="EMBL" id="CP029693">
    <property type="protein sequence ID" value="AWY44220.1"/>
    <property type="molecule type" value="Genomic_DNA"/>
</dbReference>
<dbReference type="AlphaFoldDB" id="A0A2Z4RSY8"/>
<name>A0A2Z4RSY8_PSEPU</name>
<evidence type="ECO:0000313" key="3">
    <source>
        <dbReference type="Proteomes" id="UP000250299"/>
    </source>
</evidence>
<protein>
    <submittedName>
        <fullName evidence="2">Uncharacterized protein</fullName>
    </submittedName>
</protein>
<sequence length="62" mass="6471">MRSPASHSLAANTCARRLAASARTHASQVATRLDTSFAKGPLILTAILASSTIVLALLQPRN</sequence>
<feature type="transmembrane region" description="Helical" evidence="1">
    <location>
        <begin position="40"/>
        <end position="58"/>
    </location>
</feature>
<evidence type="ECO:0000313" key="2">
    <source>
        <dbReference type="EMBL" id="AWY44220.1"/>
    </source>
</evidence>
<accession>A0A2Z4RSY8</accession>
<dbReference type="Proteomes" id="UP000250299">
    <property type="component" value="Chromosome"/>
</dbReference>
<keyword evidence="1" id="KW-1133">Transmembrane helix</keyword>